<accession>A0AAW1QIC9</accession>
<sequence length="719" mass="76112">MHAPSVCQEVKLTDYEQERAALIARNNQRLAQLGLGTGSALMEQVYGGSCTQGHKRGPRLHKPKRLREAETVSQASRQSKRLRGAPIPSNQEVTAAAAAEARKEQELTEKVEAEGRQARLKASLNTTASIATPFSLRDIGTTVWEIGTIHRGAWAQRHWSSSGCLFHHAYPTGYRASKIMFGRTYEMSISLGTAGPIFQVKDLGNGRLFSGASPTRPWTDVCLAHRTGQRISGPLFFGFSSPITQAAIAKLYTPRELAAAQAGERPWSIQATAEEAAAREFMMLDGLGEAAAMALSLTVALGGQRHPSLSSLKMWLAAGLERPDELKAFLLDSHELPEATRRWPVWRHRLVPRILAALHPDTSTSYAARELKSDNHQVQDGPARGNNRQHGRRRAEVEAQPAAALAEFTQGAQESKGCSAPGSSRAGLSKRPPSSPKSAATMDCNDLSAAAGRAEDRAALVAGTPPAPGANAALVMPSVQGTQQSGRHQWSAAVAMPSRQPEHHASMRSHAVLPASDKVTGKLSWGQQRQRSQRKGLTSHASKAKANALAGPDSAGTSGVLQVSPAVLDEGALELMGPPAAVLQGSSNISGLAGSIKLPRGSSMPDPGSLMNGSSCGPGGAEQVRNSHHATNAGPAGLTEAEASLALPVAPTTCPEIPSVPLEMAPQQAAASAEGKHAAGTVKQLGKENQADVPRCRVSTRVRKASTKYHDVGHTEQMH</sequence>
<feature type="compositionally biased region" description="Polar residues" evidence="3">
    <location>
        <begin position="525"/>
        <end position="541"/>
    </location>
</feature>
<dbReference type="Gene3D" id="3.30.160.360">
    <property type="match status" value="1"/>
</dbReference>
<dbReference type="GO" id="GO:0005634">
    <property type="term" value="C:nucleus"/>
    <property type="evidence" value="ECO:0007669"/>
    <property type="project" value="UniProtKB-SubCell"/>
</dbReference>
<proteinExistence type="predicted"/>
<reference evidence="4 5" key="1">
    <citation type="journal article" date="2024" name="Nat. Commun.">
        <title>Phylogenomics reveals the evolutionary origins of lichenization in chlorophyte algae.</title>
        <authorList>
            <person name="Puginier C."/>
            <person name="Libourel C."/>
            <person name="Otte J."/>
            <person name="Skaloud P."/>
            <person name="Haon M."/>
            <person name="Grisel S."/>
            <person name="Petersen M."/>
            <person name="Berrin J.G."/>
            <person name="Delaux P.M."/>
            <person name="Dal Grande F."/>
            <person name="Keller J."/>
        </authorList>
    </citation>
    <scope>NUCLEOTIDE SEQUENCE [LARGE SCALE GENOMIC DNA]</scope>
    <source>
        <strain evidence="4 5">SAG 2145</strain>
    </source>
</reference>
<name>A0AAW1QIC9_9CHLO</name>
<evidence type="ECO:0000313" key="4">
    <source>
        <dbReference type="EMBL" id="KAK9821186.1"/>
    </source>
</evidence>
<feature type="region of interest" description="Disordered" evidence="3">
    <location>
        <begin position="512"/>
        <end position="557"/>
    </location>
</feature>
<feature type="region of interest" description="Disordered" evidence="3">
    <location>
        <begin position="49"/>
        <end position="89"/>
    </location>
</feature>
<gene>
    <name evidence="4" type="ORF">WJX74_006732</name>
</gene>
<feature type="region of interest" description="Disordered" evidence="3">
    <location>
        <begin position="370"/>
        <end position="441"/>
    </location>
</feature>
<keyword evidence="2" id="KW-0539">Nucleus</keyword>
<feature type="compositionally biased region" description="Low complexity" evidence="3">
    <location>
        <begin position="398"/>
        <end position="407"/>
    </location>
</feature>
<organism evidence="4 5">
    <name type="scientific">Apatococcus lobatus</name>
    <dbReference type="NCBI Taxonomy" id="904363"/>
    <lineage>
        <taxon>Eukaryota</taxon>
        <taxon>Viridiplantae</taxon>
        <taxon>Chlorophyta</taxon>
        <taxon>core chlorophytes</taxon>
        <taxon>Trebouxiophyceae</taxon>
        <taxon>Chlorellales</taxon>
        <taxon>Chlorellaceae</taxon>
        <taxon>Apatococcus</taxon>
    </lineage>
</organism>
<feature type="compositionally biased region" description="Basic residues" evidence="3">
    <location>
        <begin position="53"/>
        <end position="65"/>
    </location>
</feature>
<evidence type="ECO:0000256" key="2">
    <source>
        <dbReference type="ARBA" id="ARBA00023242"/>
    </source>
</evidence>
<comment type="subcellular location">
    <subcellularLocation>
        <location evidence="1">Nucleus</location>
    </subcellularLocation>
</comment>
<dbReference type="InterPro" id="IPR003889">
    <property type="entry name" value="FYrich_C"/>
</dbReference>
<evidence type="ECO:0000256" key="1">
    <source>
        <dbReference type="ARBA" id="ARBA00004123"/>
    </source>
</evidence>
<feature type="compositionally biased region" description="Low complexity" evidence="3">
    <location>
        <begin position="429"/>
        <end position="438"/>
    </location>
</feature>
<protein>
    <submittedName>
        <fullName evidence="4">Uncharacterized protein</fullName>
    </submittedName>
</protein>
<keyword evidence="5" id="KW-1185">Reference proteome</keyword>
<comment type="caution">
    <text evidence="4">The sequence shown here is derived from an EMBL/GenBank/DDBJ whole genome shotgun (WGS) entry which is preliminary data.</text>
</comment>
<feature type="region of interest" description="Disordered" evidence="3">
    <location>
        <begin position="612"/>
        <end position="635"/>
    </location>
</feature>
<dbReference type="InterPro" id="IPR003888">
    <property type="entry name" value="FYrich_N"/>
</dbReference>
<evidence type="ECO:0000256" key="3">
    <source>
        <dbReference type="SAM" id="MobiDB-lite"/>
    </source>
</evidence>
<dbReference type="AlphaFoldDB" id="A0AAW1QIC9"/>
<dbReference type="Proteomes" id="UP001438707">
    <property type="component" value="Unassembled WGS sequence"/>
</dbReference>
<dbReference type="EMBL" id="JALJOS010000040">
    <property type="protein sequence ID" value="KAK9821186.1"/>
    <property type="molecule type" value="Genomic_DNA"/>
</dbReference>
<evidence type="ECO:0000313" key="5">
    <source>
        <dbReference type="Proteomes" id="UP001438707"/>
    </source>
</evidence>
<dbReference type="PROSITE" id="PS51543">
    <property type="entry name" value="FYRC"/>
    <property type="match status" value="1"/>
</dbReference>
<dbReference type="PROSITE" id="PS51542">
    <property type="entry name" value="FYRN"/>
    <property type="match status" value="1"/>
</dbReference>
<dbReference type="GO" id="GO:0140993">
    <property type="term" value="F:histone modifying activity"/>
    <property type="evidence" value="ECO:0007669"/>
    <property type="project" value="UniProtKB-ARBA"/>
</dbReference>
<feature type="region of interest" description="Disordered" evidence="3">
    <location>
        <begin position="665"/>
        <end position="694"/>
    </location>
</feature>